<dbReference type="GO" id="GO:0010106">
    <property type="term" value="P:cellular response to iron ion starvation"/>
    <property type="evidence" value="ECO:0007669"/>
    <property type="project" value="TreeGrafter"/>
</dbReference>
<keyword evidence="3 9" id="KW-0732">Signal</keyword>
<evidence type="ECO:0000256" key="6">
    <source>
        <dbReference type="ARBA" id="ARBA00023180"/>
    </source>
</evidence>
<dbReference type="Gene3D" id="2.60.40.420">
    <property type="entry name" value="Cupredoxins - blue copper proteins"/>
    <property type="match status" value="3"/>
</dbReference>
<dbReference type="InterPro" id="IPR044130">
    <property type="entry name" value="CuRO_2_Fet3-like"/>
</dbReference>
<evidence type="ECO:0000256" key="3">
    <source>
        <dbReference type="ARBA" id="ARBA00022729"/>
    </source>
</evidence>
<name>A0A6A6PLT1_9PEZI</name>
<feature type="domain" description="Plastocyanin-like" evidence="10">
    <location>
        <begin position="164"/>
        <end position="310"/>
    </location>
</feature>
<dbReference type="AlphaFoldDB" id="A0A6A6PLT1"/>
<feature type="domain" description="Plastocyanin-like" evidence="12">
    <location>
        <begin position="38"/>
        <end position="154"/>
    </location>
</feature>
<evidence type="ECO:0000256" key="8">
    <source>
        <dbReference type="SAM" id="Phobius"/>
    </source>
</evidence>
<dbReference type="Pfam" id="PF00394">
    <property type="entry name" value="Cu-oxidase"/>
    <property type="match status" value="1"/>
</dbReference>
<dbReference type="CDD" id="cd13877">
    <property type="entry name" value="CuRO_2_Fet3p_like"/>
    <property type="match status" value="1"/>
</dbReference>
<evidence type="ECO:0000259" key="11">
    <source>
        <dbReference type="Pfam" id="PF07731"/>
    </source>
</evidence>
<dbReference type="EMBL" id="MU001639">
    <property type="protein sequence ID" value="KAF2480942.1"/>
    <property type="molecule type" value="Genomic_DNA"/>
</dbReference>
<feature type="chain" id="PRO_5025449861" evidence="9">
    <location>
        <begin position="28"/>
        <end position="605"/>
    </location>
</feature>
<evidence type="ECO:0000313" key="13">
    <source>
        <dbReference type="EMBL" id="KAF2480942.1"/>
    </source>
</evidence>
<dbReference type="PROSITE" id="PS00080">
    <property type="entry name" value="MULTICOPPER_OXIDASE2"/>
    <property type="match status" value="1"/>
</dbReference>
<organism evidence="13 14">
    <name type="scientific">Neohortaea acidophila</name>
    <dbReference type="NCBI Taxonomy" id="245834"/>
    <lineage>
        <taxon>Eukaryota</taxon>
        <taxon>Fungi</taxon>
        <taxon>Dikarya</taxon>
        <taxon>Ascomycota</taxon>
        <taxon>Pezizomycotina</taxon>
        <taxon>Dothideomycetes</taxon>
        <taxon>Dothideomycetidae</taxon>
        <taxon>Mycosphaerellales</taxon>
        <taxon>Teratosphaeriaceae</taxon>
        <taxon>Neohortaea</taxon>
    </lineage>
</organism>
<dbReference type="Pfam" id="PF07732">
    <property type="entry name" value="Cu-oxidase_3"/>
    <property type="match status" value="1"/>
</dbReference>
<dbReference type="GeneID" id="54471124"/>
<keyword evidence="4" id="KW-0560">Oxidoreductase</keyword>
<evidence type="ECO:0000256" key="7">
    <source>
        <dbReference type="ARBA" id="ARBA00037814"/>
    </source>
</evidence>
<dbReference type="InterPro" id="IPR008972">
    <property type="entry name" value="Cupredoxin"/>
</dbReference>
<dbReference type="GO" id="GO:0004322">
    <property type="term" value="F:ferroxidase activity"/>
    <property type="evidence" value="ECO:0007669"/>
    <property type="project" value="TreeGrafter"/>
</dbReference>
<proteinExistence type="inferred from homology"/>
<keyword evidence="2" id="KW-0479">Metal-binding</keyword>
<evidence type="ECO:0000256" key="5">
    <source>
        <dbReference type="ARBA" id="ARBA00023008"/>
    </source>
</evidence>
<dbReference type="InterPro" id="IPR002355">
    <property type="entry name" value="Cu_oxidase_Cu_BS"/>
</dbReference>
<evidence type="ECO:0000256" key="1">
    <source>
        <dbReference type="ARBA" id="ARBA00010609"/>
    </source>
</evidence>
<comment type="similarity">
    <text evidence="1">Belongs to the multicopper oxidase family.</text>
</comment>
<feature type="transmembrane region" description="Helical" evidence="8">
    <location>
        <begin position="559"/>
        <end position="582"/>
    </location>
</feature>
<dbReference type="OrthoDB" id="2121828at2759"/>
<dbReference type="Pfam" id="PF07731">
    <property type="entry name" value="Cu-oxidase_2"/>
    <property type="match status" value="1"/>
</dbReference>
<dbReference type="FunFam" id="2.60.40.420:FF:000024">
    <property type="entry name" value="FET5p Multicopper oxidase"/>
    <property type="match status" value="1"/>
</dbReference>
<dbReference type="InterPro" id="IPR033138">
    <property type="entry name" value="Cu_oxidase_CS"/>
</dbReference>
<dbReference type="PROSITE" id="PS00079">
    <property type="entry name" value="MULTICOPPER_OXIDASE1"/>
    <property type="match status" value="1"/>
</dbReference>
<dbReference type="FunFam" id="2.60.40.420:FF:000022">
    <property type="entry name" value="FET5p Multicopper oxidase"/>
    <property type="match status" value="1"/>
</dbReference>
<feature type="signal peptide" evidence="9">
    <location>
        <begin position="1"/>
        <end position="27"/>
    </location>
</feature>
<comment type="subcellular location">
    <subcellularLocation>
        <location evidence="7">Cell membrane</location>
        <topology evidence="7">Single-pass type I membrane protein</topology>
        <orientation evidence="7">Extracellular side</orientation>
    </subcellularLocation>
</comment>
<keyword evidence="14" id="KW-1185">Reference proteome</keyword>
<keyword evidence="8" id="KW-0472">Membrane</keyword>
<dbReference type="InterPro" id="IPR001117">
    <property type="entry name" value="Cu-oxidase_2nd"/>
</dbReference>
<evidence type="ECO:0000259" key="10">
    <source>
        <dbReference type="Pfam" id="PF00394"/>
    </source>
</evidence>
<keyword evidence="6" id="KW-0325">Glycoprotein</keyword>
<keyword evidence="8" id="KW-1133">Transmembrane helix</keyword>
<dbReference type="InterPro" id="IPR045087">
    <property type="entry name" value="Cu-oxidase_fam"/>
</dbReference>
<gene>
    <name evidence="13" type="ORF">BDY17DRAFT_202849</name>
</gene>
<dbReference type="RefSeq" id="XP_033587512.1">
    <property type="nucleotide sequence ID" value="XM_033730122.1"/>
</dbReference>
<keyword evidence="5" id="KW-0186">Copper</keyword>
<accession>A0A6A6PLT1</accession>
<evidence type="ECO:0000256" key="2">
    <source>
        <dbReference type="ARBA" id="ARBA00022723"/>
    </source>
</evidence>
<evidence type="ECO:0000256" key="4">
    <source>
        <dbReference type="ARBA" id="ARBA00023002"/>
    </source>
</evidence>
<evidence type="ECO:0000313" key="14">
    <source>
        <dbReference type="Proteomes" id="UP000799767"/>
    </source>
</evidence>
<dbReference type="InterPro" id="IPR011706">
    <property type="entry name" value="Cu-oxidase_C"/>
</dbReference>
<dbReference type="PANTHER" id="PTHR11709:SF361">
    <property type="entry name" value="IRON TRANSPORT MULTICOPPER OXIDASE FET3"/>
    <property type="match status" value="1"/>
</dbReference>
<dbReference type="CDD" id="cd13851">
    <property type="entry name" value="CuRO_1_Fet3p"/>
    <property type="match status" value="1"/>
</dbReference>
<evidence type="ECO:0000259" key="12">
    <source>
        <dbReference type="Pfam" id="PF07732"/>
    </source>
</evidence>
<dbReference type="GO" id="GO:0033215">
    <property type="term" value="P:reductive iron assimilation"/>
    <property type="evidence" value="ECO:0007669"/>
    <property type="project" value="TreeGrafter"/>
</dbReference>
<reference evidence="13" key="1">
    <citation type="journal article" date="2020" name="Stud. Mycol.">
        <title>101 Dothideomycetes genomes: a test case for predicting lifestyles and emergence of pathogens.</title>
        <authorList>
            <person name="Haridas S."/>
            <person name="Albert R."/>
            <person name="Binder M."/>
            <person name="Bloem J."/>
            <person name="Labutti K."/>
            <person name="Salamov A."/>
            <person name="Andreopoulos B."/>
            <person name="Baker S."/>
            <person name="Barry K."/>
            <person name="Bills G."/>
            <person name="Bluhm B."/>
            <person name="Cannon C."/>
            <person name="Castanera R."/>
            <person name="Culley D."/>
            <person name="Daum C."/>
            <person name="Ezra D."/>
            <person name="Gonzalez J."/>
            <person name="Henrissat B."/>
            <person name="Kuo A."/>
            <person name="Liang C."/>
            <person name="Lipzen A."/>
            <person name="Lutzoni F."/>
            <person name="Magnuson J."/>
            <person name="Mondo S."/>
            <person name="Nolan M."/>
            <person name="Ohm R."/>
            <person name="Pangilinan J."/>
            <person name="Park H.-J."/>
            <person name="Ramirez L."/>
            <person name="Alfaro M."/>
            <person name="Sun H."/>
            <person name="Tritt A."/>
            <person name="Yoshinaga Y."/>
            <person name="Zwiers L.-H."/>
            <person name="Turgeon B."/>
            <person name="Goodwin S."/>
            <person name="Spatafora J."/>
            <person name="Crous P."/>
            <person name="Grigoriev I."/>
        </authorList>
    </citation>
    <scope>NUCLEOTIDE SEQUENCE</scope>
    <source>
        <strain evidence="13">CBS 113389</strain>
    </source>
</reference>
<dbReference type="Proteomes" id="UP000799767">
    <property type="component" value="Unassembled WGS sequence"/>
</dbReference>
<dbReference type="GO" id="GO:0005507">
    <property type="term" value="F:copper ion binding"/>
    <property type="evidence" value="ECO:0007669"/>
    <property type="project" value="InterPro"/>
</dbReference>
<keyword evidence="8" id="KW-0812">Transmembrane</keyword>
<dbReference type="GO" id="GO:0033573">
    <property type="term" value="C:high-affinity iron permease complex"/>
    <property type="evidence" value="ECO:0007669"/>
    <property type="project" value="TreeGrafter"/>
</dbReference>
<sequence length="605" mass="66927">MAISLSNFLYDLLLLLLPFGLIAGSNAQSQTYTYDWNVSWVNRNPDALAERPVIALNGEWPWPLLNITKGSRVVVNLHNQLGNQSTSIHFHGLFQNGTNDMDGPVGVVQCDVPPGRSMTYNFTIDQPGTFWYHSHSKGQYPDGARGQFIVHDPDSPYLGQYAEEVAFTLTDWYHDEVQTLLPQFVSYKNPTGAEPIPNSALMNDTQNITVSVQPGRTYFFRVSSVAAFVGQYFWIEEHEMTIIQIDGVWTKPAKANMIYLASAQRCGFLVTMKDDTSRNYAFVGSMDETYLDKIPPALNPNVTGWLVYNDSAPKLPATNLTAWDVFDDMTLVPYNDQPLLENVGTVVTLDLQMETLGNGANYAFFNNVSYVTPVVPTLYTVLSSGAAATSQEIYGAYTNTFVFNKGDVVEIVLNSADSGKHPFHLHGHEFQAVHRSPPHEGKFDANQTHNFPVSPMRRDVLMTQPDGNFVIRWVADNPGVWFFHCHIDWHLVTGLAAVMIEAPLDLQRNLKVPQQHYDNCKALGVPFEGNAAGNTVDLYDLTGQNKDVPRLPSGFTAKGYVAIVFSGLCAVLGMAVISWYGAAPLSSAELASARSFIAEAEGQSN</sequence>
<dbReference type="SUPFAM" id="SSF49503">
    <property type="entry name" value="Cupredoxins"/>
    <property type="match status" value="3"/>
</dbReference>
<dbReference type="InterPro" id="IPR011707">
    <property type="entry name" value="Cu-oxidase-like_N"/>
</dbReference>
<feature type="domain" description="Plastocyanin-like" evidence="11">
    <location>
        <begin position="370"/>
        <end position="503"/>
    </location>
</feature>
<evidence type="ECO:0000256" key="9">
    <source>
        <dbReference type="SAM" id="SignalP"/>
    </source>
</evidence>
<dbReference type="PANTHER" id="PTHR11709">
    <property type="entry name" value="MULTI-COPPER OXIDASE"/>
    <property type="match status" value="1"/>
</dbReference>
<protein>
    <submittedName>
        <fullName evidence="13">FET Ferroxidase</fullName>
    </submittedName>
</protein>
<dbReference type="CDD" id="cd13899">
    <property type="entry name" value="CuRO_3_Fet3p"/>
    <property type="match status" value="1"/>
</dbReference>